<dbReference type="GO" id="GO:0009372">
    <property type="term" value="P:quorum sensing"/>
    <property type="evidence" value="ECO:0007669"/>
    <property type="project" value="InterPro"/>
</dbReference>
<name>A0A377GBD0_9GAMM</name>
<keyword evidence="4" id="KW-1185">Reference proteome</keyword>
<keyword evidence="1" id="KW-0175">Coiled coil</keyword>
<accession>A0A377GBD0</accession>
<feature type="coiled-coil region" evidence="1">
    <location>
        <begin position="34"/>
        <end position="61"/>
    </location>
</feature>
<dbReference type="STRING" id="1094715.GCA_000236165_02048"/>
<dbReference type="GeneID" id="93292976"/>
<evidence type="ECO:0000313" key="4">
    <source>
        <dbReference type="Proteomes" id="UP000254554"/>
    </source>
</evidence>
<dbReference type="Proteomes" id="UP000254554">
    <property type="component" value="Unassembled WGS sequence"/>
</dbReference>
<reference evidence="3 4" key="1">
    <citation type="submission" date="2018-06" db="EMBL/GenBank/DDBJ databases">
        <authorList>
            <consortium name="Pathogen Informatics"/>
            <person name="Doyle S."/>
        </authorList>
    </citation>
    <scope>NUCLEOTIDE SEQUENCE [LARGE SCALE GENOMIC DNA]</scope>
    <source>
        <strain evidence="3 4">NCTC11370</strain>
    </source>
</reference>
<keyword evidence="2" id="KW-0472">Membrane</keyword>
<protein>
    <submittedName>
        <fullName evidence="3">Conjugal transfer protein TraM</fullName>
    </submittedName>
</protein>
<organism evidence="3 4">
    <name type="scientific">Fluoribacter dumoffii</name>
    <dbReference type="NCBI Taxonomy" id="463"/>
    <lineage>
        <taxon>Bacteria</taxon>
        <taxon>Pseudomonadati</taxon>
        <taxon>Pseudomonadota</taxon>
        <taxon>Gammaproteobacteria</taxon>
        <taxon>Legionellales</taxon>
        <taxon>Legionellaceae</taxon>
        <taxon>Fluoribacter</taxon>
    </lineage>
</organism>
<evidence type="ECO:0000256" key="2">
    <source>
        <dbReference type="SAM" id="Phobius"/>
    </source>
</evidence>
<dbReference type="OrthoDB" id="7478199at2"/>
<keyword evidence="2" id="KW-1133">Transmembrane helix</keyword>
<dbReference type="InterPro" id="IPR028140">
    <property type="entry name" value="TraM"/>
</dbReference>
<dbReference type="Pfam" id="PF11657">
    <property type="entry name" value="Activator-TraM"/>
    <property type="match status" value="1"/>
</dbReference>
<dbReference type="RefSeq" id="WP_019350057.1">
    <property type="nucleotide sequence ID" value="NZ_UGGT01000001.1"/>
</dbReference>
<keyword evidence="2" id="KW-0812">Transmembrane</keyword>
<feature type="transmembrane region" description="Helical" evidence="2">
    <location>
        <begin position="124"/>
        <end position="145"/>
    </location>
</feature>
<dbReference type="EMBL" id="UGGT01000001">
    <property type="protein sequence ID" value="STO22116.1"/>
    <property type="molecule type" value="Genomic_DNA"/>
</dbReference>
<proteinExistence type="predicted"/>
<dbReference type="NCBIfam" id="NF010470">
    <property type="entry name" value="PRK13895.1"/>
    <property type="match status" value="1"/>
</dbReference>
<sequence length="146" mass="16604">MSEAIDETIKEIAVRHGVILSKDDPVLILQTMNERLLEETRKSQQEMLARFKEEMENISSQWKDDAREKAEKVLNAALASSKEAMARLLQESTRESVHAVKKMISDSLAEARYLTQQARKFSQFTLISSIAILIGIVLTCLVHFLK</sequence>
<gene>
    <name evidence="3" type="primary">traM</name>
    <name evidence="3" type="ORF">NCTC11370_02201</name>
</gene>
<dbReference type="AlphaFoldDB" id="A0A377GBD0"/>
<evidence type="ECO:0000256" key="1">
    <source>
        <dbReference type="SAM" id="Coils"/>
    </source>
</evidence>
<evidence type="ECO:0000313" key="3">
    <source>
        <dbReference type="EMBL" id="STO22116.1"/>
    </source>
</evidence>